<reference evidence="1 2" key="1">
    <citation type="submission" date="2020-11" db="EMBL/GenBank/DDBJ databases">
        <authorList>
            <person name="Kim M.K."/>
        </authorList>
    </citation>
    <scope>NUCLEOTIDE SEQUENCE [LARGE SCALE GENOMIC DNA]</scope>
    <source>
        <strain evidence="1 2">BT662</strain>
    </source>
</reference>
<keyword evidence="2" id="KW-1185">Reference proteome</keyword>
<organism evidence="1 2">
    <name type="scientific">Hymenobacter ruricola</name>
    <dbReference type="NCBI Taxonomy" id="2791023"/>
    <lineage>
        <taxon>Bacteria</taxon>
        <taxon>Pseudomonadati</taxon>
        <taxon>Bacteroidota</taxon>
        <taxon>Cytophagia</taxon>
        <taxon>Cytophagales</taxon>
        <taxon>Hymenobacteraceae</taxon>
        <taxon>Hymenobacter</taxon>
    </lineage>
</organism>
<sequence>MRKPKLIEDYSSLLVDAVSPFGHSVVRQTAASAFIADGDKLSKDLDLALEAYDTAVAAVDYPSPAQTAQRDQLRQAVTAQLNRLAKRLNLDYPANEPALLSAGLTLAATTGTGASQSLAPATALMEFELLDGGTPGCLLLRFSRPPGTVQNLIRFTTDNTLPESQWEVAVGGGREREIGPFPSGTRVWVKVAALTGSTTAPQYSAIKTRLVQ</sequence>
<comment type="caution">
    <text evidence="1">The sequence shown here is derived from an EMBL/GenBank/DDBJ whole genome shotgun (WGS) entry which is preliminary data.</text>
</comment>
<proteinExistence type="predicted"/>
<name>A0ABS0I9I4_9BACT</name>
<evidence type="ECO:0000313" key="1">
    <source>
        <dbReference type="EMBL" id="MBF9223169.1"/>
    </source>
</evidence>
<dbReference type="EMBL" id="JADQDM010000012">
    <property type="protein sequence ID" value="MBF9223169.1"/>
    <property type="molecule type" value="Genomic_DNA"/>
</dbReference>
<dbReference type="Proteomes" id="UP000618931">
    <property type="component" value="Unassembled WGS sequence"/>
</dbReference>
<accession>A0ABS0I9I4</accession>
<gene>
    <name evidence="1" type="ORF">I2H31_18845</name>
</gene>
<dbReference type="RefSeq" id="WP_196294613.1">
    <property type="nucleotide sequence ID" value="NZ_JADQDM010000012.1"/>
</dbReference>
<protein>
    <submittedName>
        <fullName evidence="1">Uncharacterized protein</fullName>
    </submittedName>
</protein>
<evidence type="ECO:0000313" key="2">
    <source>
        <dbReference type="Proteomes" id="UP000618931"/>
    </source>
</evidence>